<evidence type="ECO:0000256" key="4">
    <source>
        <dbReference type="SAM" id="MobiDB-lite"/>
    </source>
</evidence>
<comment type="similarity">
    <text evidence="1">Belongs to the bacterial solute-binding protein 1 family.</text>
</comment>
<dbReference type="GO" id="GO:0055085">
    <property type="term" value="P:transmembrane transport"/>
    <property type="evidence" value="ECO:0007669"/>
    <property type="project" value="InterPro"/>
</dbReference>
<dbReference type="Proteomes" id="UP000307943">
    <property type="component" value="Unassembled WGS sequence"/>
</dbReference>
<name>A0A5C4T4E9_9BACL</name>
<dbReference type="PANTHER" id="PTHR43649:SF12">
    <property type="entry name" value="DIACETYLCHITOBIOSE BINDING PROTEIN DASA"/>
    <property type="match status" value="1"/>
</dbReference>
<dbReference type="EMBL" id="VDCQ01000035">
    <property type="protein sequence ID" value="TNJ63948.1"/>
    <property type="molecule type" value="Genomic_DNA"/>
</dbReference>
<keyword evidence="2" id="KW-0813">Transport</keyword>
<dbReference type="Gene3D" id="3.40.190.10">
    <property type="entry name" value="Periplasmic binding protein-like II"/>
    <property type="match status" value="1"/>
</dbReference>
<keyword evidence="3" id="KW-0732">Signal</keyword>
<evidence type="ECO:0000313" key="6">
    <source>
        <dbReference type="Proteomes" id="UP000307943"/>
    </source>
</evidence>
<dbReference type="InterPro" id="IPR006061">
    <property type="entry name" value="SBP_1_CS"/>
</dbReference>
<dbReference type="Pfam" id="PF13416">
    <property type="entry name" value="SBP_bac_8"/>
    <property type="match status" value="1"/>
</dbReference>
<evidence type="ECO:0000313" key="5">
    <source>
        <dbReference type="EMBL" id="TNJ63948.1"/>
    </source>
</evidence>
<comment type="caution">
    <text evidence="5">The sequence shown here is derived from an EMBL/GenBank/DDBJ whole genome shotgun (WGS) entry which is preliminary data.</text>
</comment>
<keyword evidence="6" id="KW-1185">Reference proteome</keyword>
<reference evidence="5 6" key="1">
    <citation type="submission" date="2019-05" db="EMBL/GenBank/DDBJ databases">
        <title>We sequenced the genome of Paenibacillus hemerocallicola KCTC 33185 for further insight into its adaptation and study the phylogeny of Paenibacillus.</title>
        <authorList>
            <person name="Narsing Rao M.P."/>
        </authorList>
    </citation>
    <scope>NUCLEOTIDE SEQUENCE [LARGE SCALE GENOMIC DNA]</scope>
    <source>
        <strain evidence="5 6">KCTC 33185</strain>
    </source>
</reference>
<proteinExistence type="inferred from homology"/>
<dbReference type="SUPFAM" id="SSF53850">
    <property type="entry name" value="Periplasmic binding protein-like II"/>
    <property type="match status" value="1"/>
</dbReference>
<dbReference type="InterPro" id="IPR050490">
    <property type="entry name" value="Bact_solute-bd_prot1"/>
</dbReference>
<dbReference type="PROSITE" id="PS01037">
    <property type="entry name" value="SBP_BACTERIAL_1"/>
    <property type="match status" value="1"/>
</dbReference>
<organism evidence="5 6">
    <name type="scientific">Paenibacillus hemerocallicola</name>
    <dbReference type="NCBI Taxonomy" id="1172614"/>
    <lineage>
        <taxon>Bacteria</taxon>
        <taxon>Bacillati</taxon>
        <taxon>Bacillota</taxon>
        <taxon>Bacilli</taxon>
        <taxon>Bacillales</taxon>
        <taxon>Paenibacillaceae</taxon>
        <taxon>Paenibacillus</taxon>
    </lineage>
</organism>
<feature type="region of interest" description="Disordered" evidence="4">
    <location>
        <begin position="71"/>
        <end position="90"/>
    </location>
</feature>
<evidence type="ECO:0000256" key="1">
    <source>
        <dbReference type="ARBA" id="ARBA00008520"/>
    </source>
</evidence>
<accession>A0A5C4T4E9</accession>
<dbReference type="OrthoDB" id="9768630at2"/>
<evidence type="ECO:0000256" key="2">
    <source>
        <dbReference type="ARBA" id="ARBA00022448"/>
    </source>
</evidence>
<dbReference type="AlphaFoldDB" id="A0A5C4T4E9"/>
<gene>
    <name evidence="5" type="ORF">FE784_22550</name>
</gene>
<evidence type="ECO:0000256" key="3">
    <source>
        <dbReference type="ARBA" id="ARBA00022729"/>
    </source>
</evidence>
<dbReference type="InterPro" id="IPR006059">
    <property type="entry name" value="SBP"/>
</dbReference>
<sequence length="481" mass="53302">MRSTQPPAKLFDEGKPMPFVRPAWARTCREDDLRLRGHNTNREGAHMRTRSFLFLLSIGVFLFTGCSRTSSEQGAQGEQPKPPSAKANPVTLQVASQGASTVLDEEFKHVVQSFLEKKYPHITLNYNPESAGTSLDALLAAGTIPDLIVTFNGNLASYKEKELVSDMTPLFRTSNIDLNRFEPGYLNDVKNASDKGEMYGLPINVNYHAMYYNKDIFDKFGTTYPTDGMNWEQLIDLAKKVTRMDGGTQFRGLDPGSTIVWMSQPLSIAAIDPKTDIASVHNDKWNRVFKLAKSIYDIPGNGIITPTPKDQFMKSKTLAVLLDLNILTQLSAAGKEGLNWDVAQYPSYTEKPNTYGNASVYVMLATKTGKHRDEASKAIELITSEEVQLALSKKGRLSPLKSDQVKQALGADNPDLKGKRLPSIFKSIPVAYPVASPYRGKAESILINKFREFVNGSMDENTALGQAEEEINKMVATEKSK</sequence>
<protein>
    <submittedName>
        <fullName evidence="5">Extracellular solute-binding protein</fullName>
    </submittedName>
</protein>
<dbReference type="PANTHER" id="PTHR43649">
    <property type="entry name" value="ARABINOSE-BINDING PROTEIN-RELATED"/>
    <property type="match status" value="1"/>
</dbReference>